<feature type="domain" description="G" evidence="6">
    <location>
        <begin position="29"/>
        <end position="149"/>
    </location>
</feature>
<dbReference type="GO" id="GO:0016020">
    <property type="term" value="C:membrane"/>
    <property type="evidence" value="ECO:0007669"/>
    <property type="project" value="UniProtKB-SubCell"/>
</dbReference>
<dbReference type="InterPro" id="IPR021147">
    <property type="entry name" value="DUF697"/>
</dbReference>
<dbReference type="SUPFAM" id="SSF52540">
    <property type="entry name" value="P-loop containing nucleoside triphosphate hydrolases"/>
    <property type="match status" value="1"/>
</dbReference>
<feature type="transmembrane region" description="Helical" evidence="5">
    <location>
        <begin position="231"/>
        <end position="249"/>
    </location>
</feature>
<dbReference type="GO" id="GO:0030488">
    <property type="term" value="P:tRNA methylation"/>
    <property type="evidence" value="ECO:0007669"/>
    <property type="project" value="TreeGrafter"/>
</dbReference>
<keyword evidence="2 5" id="KW-0812">Transmembrane</keyword>
<feature type="transmembrane region" description="Helical" evidence="5">
    <location>
        <begin position="255"/>
        <end position="272"/>
    </location>
</feature>
<dbReference type="Proteomes" id="UP000501451">
    <property type="component" value="Chromosome"/>
</dbReference>
<dbReference type="RefSeq" id="WP_076768423.1">
    <property type="nucleotide sequence ID" value="NZ_CP049740.1"/>
</dbReference>
<feature type="transmembrane region" description="Helical" evidence="5">
    <location>
        <begin position="312"/>
        <end position="335"/>
    </location>
</feature>
<sequence length="399" mass="43688">MGKQTVDLTLVEDLLNKTQEEIKNMTPVNVMLVGKTGVGKSTLVNNIFREKLATTGVGKPVTKHLRRIQKEGVPIVLYDTRGLELSETVQSDVRKEIITTINEKKSLGIDQAIHVAYYCINANSSRIEEAEINFINELAQLLPVIVVLTQAMGQHAEVFKTYIDQLNLHIVGVLPIMAETFIISETMTIPQSGLKELIALTFDVLPEDSRKAFINAQQVDIERKAKAARRWARSYVATTFGVGFVPIPFSDATLLVPMQITMMSHITAIFGVSLDRASVATILGAIGGTSGATYLGRYIVSNLVKLIPGAGTVAGGIISGTTASVLTSALAMSYIEVLTLMAKRELKGEAVSLSEISQAMKENLQSRLKKQETKEEQSTNKGFFTNLVEKIKRKRHNPS</sequence>
<dbReference type="CDD" id="cd00882">
    <property type="entry name" value="Ras_like_GTPase"/>
    <property type="match status" value="1"/>
</dbReference>
<dbReference type="Gene3D" id="3.40.50.300">
    <property type="entry name" value="P-loop containing nucleotide triphosphate hydrolases"/>
    <property type="match status" value="1"/>
</dbReference>
<evidence type="ECO:0000256" key="5">
    <source>
        <dbReference type="SAM" id="Phobius"/>
    </source>
</evidence>
<dbReference type="Pfam" id="PF05128">
    <property type="entry name" value="DUF697"/>
    <property type="match status" value="1"/>
</dbReference>
<organism evidence="7 8">
    <name type="scientific">Jeotgalibaca arthritidis</name>
    <dbReference type="NCBI Taxonomy" id="1868794"/>
    <lineage>
        <taxon>Bacteria</taxon>
        <taxon>Bacillati</taxon>
        <taxon>Bacillota</taxon>
        <taxon>Bacilli</taxon>
        <taxon>Lactobacillales</taxon>
        <taxon>Carnobacteriaceae</taxon>
        <taxon>Jeotgalibaca</taxon>
    </lineage>
</organism>
<keyword evidence="4 5" id="KW-0472">Membrane</keyword>
<dbReference type="PANTHER" id="PTHR42714">
    <property type="entry name" value="TRNA MODIFICATION GTPASE GTPBP3"/>
    <property type="match status" value="1"/>
</dbReference>
<keyword evidence="8" id="KW-1185">Reference proteome</keyword>
<dbReference type="GO" id="GO:0002098">
    <property type="term" value="P:tRNA wobble uridine modification"/>
    <property type="evidence" value="ECO:0007669"/>
    <property type="project" value="TreeGrafter"/>
</dbReference>
<keyword evidence="3 5" id="KW-1133">Transmembrane helix</keyword>
<dbReference type="InterPro" id="IPR006073">
    <property type="entry name" value="GTP-bd"/>
</dbReference>
<dbReference type="GO" id="GO:0005829">
    <property type="term" value="C:cytosol"/>
    <property type="evidence" value="ECO:0007669"/>
    <property type="project" value="TreeGrafter"/>
</dbReference>
<evidence type="ECO:0000256" key="1">
    <source>
        <dbReference type="ARBA" id="ARBA00004141"/>
    </source>
</evidence>
<evidence type="ECO:0000259" key="6">
    <source>
        <dbReference type="Pfam" id="PF01926"/>
    </source>
</evidence>
<dbReference type="GO" id="GO:0005525">
    <property type="term" value="F:GTP binding"/>
    <property type="evidence" value="ECO:0007669"/>
    <property type="project" value="InterPro"/>
</dbReference>
<dbReference type="KEGG" id="jar:G7057_03435"/>
<dbReference type="AlphaFoldDB" id="A0A6G7K8Q7"/>
<accession>A0A6G7K8Q7</accession>
<comment type="subcellular location">
    <subcellularLocation>
        <location evidence="1">Membrane</location>
        <topology evidence="1">Multi-pass membrane protein</topology>
    </subcellularLocation>
</comment>
<evidence type="ECO:0000313" key="8">
    <source>
        <dbReference type="Proteomes" id="UP000501451"/>
    </source>
</evidence>
<dbReference type="EMBL" id="CP049740">
    <property type="protein sequence ID" value="QII81622.1"/>
    <property type="molecule type" value="Genomic_DNA"/>
</dbReference>
<evidence type="ECO:0000313" key="7">
    <source>
        <dbReference type="EMBL" id="QII81622.1"/>
    </source>
</evidence>
<protein>
    <submittedName>
        <fullName evidence="7">DUF697 domain-containing protein</fullName>
    </submittedName>
</protein>
<reference evidence="7 8" key="1">
    <citation type="journal article" date="2017" name="Int. J. Syst. Evol. Microbiol.">
        <title>Jeotgalibaca porci sp. nov. and Jeotgalibaca arthritidis sp. nov., isolated from pigs, and emended description of the genus Jeotgalibaca.</title>
        <authorList>
            <person name="Zamora L."/>
            <person name="Perez-Sancho M."/>
            <person name="Dominguez L."/>
            <person name="Fernandez-Garayzabal J.F."/>
            <person name="Vela A.I."/>
        </authorList>
    </citation>
    <scope>NUCLEOTIDE SEQUENCE [LARGE SCALE GENOMIC DNA]</scope>
    <source>
        <strain evidence="7 8">CECT 9157</strain>
    </source>
</reference>
<dbReference type="PANTHER" id="PTHR42714:SF2">
    <property type="entry name" value="TRNA MODIFICATION GTPASE GTPBP3, MITOCHONDRIAL"/>
    <property type="match status" value="1"/>
</dbReference>
<feature type="transmembrane region" description="Helical" evidence="5">
    <location>
        <begin position="279"/>
        <end position="300"/>
    </location>
</feature>
<evidence type="ECO:0000256" key="4">
    <source>
        <dbReference type="ARBA" id="ARBA00023136"/>
    </source>
</evidence>
<name>A0A6G7K8Q7_9LACT</name>
<evidence type="ECO:0000256" key="3">
    <source>
        <dbReference type="ARBA" id="ARBA00022989"/>
    </source>
</evidence>
<dbReference type="Pfam" id="PF01926">
    <property type="entry name" value="MMR_HSR1"/>
    <property type="match status" value="1"/>
</dbReference>
<dbReference type="InterPro" id="IPR027417">
    <property type="entry name" value="P-loop_NTPase"/>
</dbReference>
<evidence type="ECO:0000256" key="2">
    <source>
        <dbReference type="ARBA" id="ARBA00022692"/>
    </source>
</evidence>
<proteinExistence type="predicted"/>
<gene>
    <name evidence="7" type="ORF">G7057_03435</name>
</gene>